<dbReference type="InterPro" id="IPR005509">
    <property type="entry name" value="AfsA_hotdog_dom"/>
</dbReference>
<sequence>MSSAVTSRLVVGDRFRDFAEAVGAETLSGLTRSLDAGDLDTLQGPVHVVTGQGIGEFELSYLRDAITRRQLDDRVVLVHSTALPARRQELHKAREDNVLIAGLTQADDRTYEAQLRLHDHNELLVDVQDRVHVQGMVAIEAARQMFLAVIEHYFTARWPQQRYYIVLNSMNTTFSNFLFPVGATLRLTVDEADLSEPSRLTVRTTVELEQAGRAAAAVTIDAAAFAPGLLEEKELRRAKGAVASAVDTALATATV</sequence>
<keyword evidence="3" id="KW-1185">Reference proteome</keyword>
<comment type="caution">
    <text evidence="2">The sequence shown here is derived from an EMBL/GenBank/DDBJ whole genome shotgun (WGS) entry which is preliminary data.</text>
</comment>
<dbReference type="RefSeq" id="WP_186284302.1">
    <property type="nucleotide sequence ID" value="NZ_JACMSF010000025.1"/>
</dbReference>
<dbReference type="AlphaFoldDB" id="A0A7X1JA36"/>
<organism evidence="2 3">
    <name type="scientific">Streptomyces cupreus</name>
    <dbReference type="NCBI Taxonomy" id="2759956"/>
    <lineage>
        <taxon>Bacteria</taxon>
        <taxon>Bacillati</taxon>
        <taxon>Actinomycetota</taxon>
        <taxon>Actinomycetes</taxon>
        <taxon>Kitasatosporales</taxon>
        <taxon>Streptomycetaceae</taxon>
        <taxon>Streptomyces</taxon>
    </lineage>
</organism>
<proteinExistence type="predicted"/>
<name>A0A7X1JA36_9ACTN</name>
<dbReference type="EMBL" id="JACMSF010000025">
    <property type="protein sequence ID" value="MBC2904437.1"/>
    <property type="molecule type" value="Genomic_DNA"/>
</dbReference>
<dbReference type="Proteomes" id="UP000584670">
    <property type="component" value="Unassembled WGS sequence"/>
</dbReference>
<reference evidence="2 3" key="1">
    <citation type="submission" date="2020-08" db="EMBL/GenBank/DDBJ databases">
        <title>Streptomyces sp. PSKA01 genome sequencing and assembly.</title>
        <authorList>
            <person name="Mandal S."/>
            <person name="Maiti P.K."/>
            <person name="Das P."/>
        </authorList>
    </citation>
    <scope>NUCLEOTIDE SEQUENCE [LARGE SCALE GENOMIC DNA]</scope>
    <source>
        <strain evidence="2 3">PSKA01</strain>
    </source>
</reference>
<evidence type="ECO:0000259" key="1">
    <source>
        <dbReference type="Pfam" id="PF03756"/>
    </source>
</evidence>
<dbReference type="Pfam" id="PF03756">
    <property type="entry name" value="AfsA"/>
    <property type="match status" value="1"/>
</dbReference>
<accession>A0A7X1JA36</accession>
<feature type="domain" description="A-factor biosynthesis hotdog" evidence="1">
    <location>
        <begin position="91"/>
        <end position="221"/>
    </location>
</feature>
<protein>
    <recommendedName>
        <fullName evidence="1">A-factor biosynthesis hotdog domain-containing protein</fullName>
    </recommendedName>
</protein>
<gene>
    <name evidence="2" type="ORF">H4N64_23075</name>
</gene>
<evidence type="ECO:0000313" key="2">
    <source>
        <dbReference type="EMBL" id="MBC2904437.1"/>
    </source>
</evidence>
<evidence type="ECO:0000313" key="3">
    <source>
        <dbReference type="Proteomes" id="UP000584670"/>
    </source>
</evidence>